<dbReference type="RefSeq" id="WP_336806977.1">
    <property type="nucleotide sequence ID" value="NZ_JBBBNY010000003.1"/>
</dbReference>
<evidence type="ECO:0000313" key="3">
    <source>
        <dbReference type="Proteomes" id="UP001381174"/>
    </source>
</evidence>
<protein>
    <submittedName>
        <fullName evidence="2">NUDIX domain-containing protein</fullName>
    </submittedName>
</protein>
<reference evidence="2 3" key="1">
    <citation type="journal article" date="2014" name="Int. J. Syst. Evol. Microbiol.">
        <title>Fulvimonas yonginensis sp. nov., isolated from greenhouse soil, and emended description of the genus Fulvimonas.</title>
        <authorList>
            <person name="Ahn J.H."/>
            <person name="Kim S.J."/>
            <person name="Weon H.Y."/>
            <person name="Hong S.B."/>
            <person name="Seok S.J."/>
            <person name="Kwon S.W."/>
        </authorList>
    </citation>
    <scope>NUCLEOTIDE SEQUENCE [LARGE SCALE GENOMIC DNA]</scope>
    <source>
        <strain evidence="2 3">KACC 16952</strain>
    </source>
</reference>
<dbReference type="Gene3D" id="3.90.79.10">
    <property type="entry name" value="Nucleoside Triphosphate Pyrophosphohydrolase"/>
    <property type="match status" value="1"/>
</dbReference>
<gene>
    <name evidence="2" type="ORF">WAT24_06275</name>
</gene>
<evidence type="ECO:0000259" key="1">
    <source>
        <dbReference type="PROSITE" id="PS51462"/>
    </source>
</evidence>
<name>A0ABU8J9Y8_9GAMM</name>
<sequence>MVVQPAVNGAPPVIRIVAAVIRDAHGRTLLVRKRGAAVFQQPGGKRDPDDAGDLATLARELREELGCRLLPGSVRRLGRASAPAANEAGYLVEAEVYEVAVDGTIAAQAEIAELAWVDPAAPGDLPIATLSREHILPRLAAPGPSGG</sequence>
<evidence type="ECO:0000313" key="2">
    <source>
        <dbReference type="EMBL" id="MEI7036359.1"/>
    </source>
</evidence>
<accession>A0ABU8J9Y8</accession>
<dbReference type="PROSITE" id="PS51462">
    <property type="entry name" value="NUDIX"/>
    <property type="match status" value="1"/>
</dbReference>
<dbReference type="InterPro" id="IPR000086">
    <property type="entry name" value="NUDIX_hydrolase_dom"/>
</dbReference>
<organism evidence="2 3">
    <name type="scientific">Fulvimonas yonginensis</name>
    <dbReference type="NCBI Taxonomy" id="1495200"/>
    <lineage>
        <taxon>Bacteria</taxon>
        <taxon>Pseudomonadati</taxon>
        <taxon>Pseudomonadota</taxon>
        <taxon>Gammaproteobacteria</taxon>
        <taxon>Lysobacterales</taxon>
        <taxon>Rhodanobacteraceae</taxon>
        <taxon>Fulvimonas</taxon>
    </lineage>
</organism>
<proteinExistence type="predicted"/>
<dbReference type="InterPro" id="IPR015797">
    <property type="entry name" value="NUDIX_hydrolase-like_dom_sf"/>
</dbReference>
<keyword evidence="3" id="KW-1185">Reference proteome</keyword>
<dbReference type="SUPFAM" id="SSF55811">
    <property type="entry name" value="Nudix"/>
    <property type="match status" value="1"/>
</dbReference>
<feature type="domain" description="Nudix hydrolase" evidence="1">
    <location>
        <begin position="12"/>
        <end position="141"/>
    </location>
</feature>
<comment type="caution">
    <text evidence="2">The sequence shown here is derived from an EMBL/GenBank/DDBJ whole genome shotgun (WGS) entry which is preliminary data.</text>
</comment>
<dbReference type="Proteomes" id="UP001381174">
    <property type="component" value="Unassembled WGS sequence"/>
</dbReference>
<dbReference type="CDD" id="cd04690">
    <property type="entry name" value="NUDIX_Hydrolase"/>
    <property type="match status" value="1"/>
</dbReference>
<dbReference type="EMBL" id="JBBBNY010000003">
    <property type="protein sequence ID" value="MEI7036359.1"/>
    <property type="molecule type" value="Genomic_DNA"/>
</dbReference>
<dbReference type="Pfam" id="PF00293">
    <property type="entry name" value="NUDIX"/>
    <property type="match status" value="1"/>
</dbReference>